<comment type="caution">
    <text evidence="3">The sequence shown here is derived from an EMBL/GenBank/DDBJ whole genome shotgun (WGS) entry which is preliminary data.</text>
</comment>
<dbReference type="PANTHER" id="PTHR12537">
    <property type="entry name" value="RNA BINDING PROTEIN PUMILIO-RELATED"/>
    <property type="match status" value="1"/>
</dbReference>
<evidence type="ECO:0000256" key="1">
    <source>
        <dbReference type="ARBA" id="ARBA00022737"/>
    </source>
</evidence>
<dbReference type="Proteomes" id="UP001281761">
    <property type="component" value="Unassembled WGS sequence"/>
</dbReference>
<organism evidence="3 4">
    <name type="scientific">Blattamonas nauphoetae</name>
    <dbReference type="NCBI Taxonomy" id="2049346"/>
    <lineage>
        <taxon>Eukaryota</taxon>
        <taxon>Metamonada</taxon>
        <taxon>Preaxostyla</taxon>
        <taxon>Oxymonadida</taxon>
        <taxon>Blattamonas</taxon>
    </lineage>
</organism>
<sequence>MAISILPPVNAHNFNALRTPSDVDIQDPKGFFFQEVLTRIEEQDKDGRGTRADVAILAARVGMSAESVSLLSLTLQLNRFGNYAMQILIRLSSADLLRQIVNLVTASTAFEMCLHPFGTHCIQAMIVRAGGNTDLEAQLGRLLDGHAFRVSSDKTGIHVILCILRHWQSHSTDFIVADLLSSTDAIQARDAHLRRIKASLERGENTAKIAATRQTEYFSVLQQIVPQLGEGQQRRVAEAVAPFVEVLGMDGGTSYLVTTLVKGWREDSSRPSTPSFFSSFLPSLSRLSTHRVGSTIIELIISSCDPTTLSQIVGVFTSSLSLLTSLCLDEFGHSVILRVLGRVSNESERRKLSEMIMSAGNKIGSNQFGQRVLTRLGE</sequence>
<gene>
    <name evidence="3" type="ORF">BLNAU_20164</name>
</gene>
<proteinExistence type="predicted"/>
<keyword evidence="4" id="KW-1185">Reference proteome</keyword>
<protein>
    <recommendedName>
        <fullName evidence="2">PUM-HD domain-containing protein</fullName>
    </recommendedName>
</protein>
<accession>A0ABQ9X2S1</accession>
<dbReference type="Gene3D" id="1.25.10.10">
    <property type="entry name" value="Leucine-rich Repeat Variant"/>
    <property type="match status" value="1"/>
</dbReference>
<feature type="domain" description="PUM-HD" evidence="2">
    <location>
        <begin position="6"/>
        <end position="378"/>
    </location>
</feature>
<dbReference type="SMART" id="SM00025">
    <property type="entry name" value="Pumilio"/>
    <property type="match status" value="4"/>
</dbReference>
<dbReference type="EMBL" id="JARBJD010000279">
    <property type="protein sequence ID" value="KAK2944921.1"/>
    <property type="molecule type" value="Genomic_DNA"/>
</dbReference>
<evidence type="ECO:0000259" key="2">
    <source>
        <dbReference type="PROSITE" id="PS50303"/>
    </source>
</evidence>
<dbReference type="PANTHER" id="PTHR12537:SF12">
    <property type="entry name" value="MATERNAL PROTEIN PUMILIO"/>
    <property type="match status" value="1"/>
</dbReference>
<evidence type="ECO:0000313" key="3">
    <source>
        <dbReference type="EMBL" id="KAK2944921.1"/>
    </source>
</evidence>
<dbReference type="InterPro" id="IPR001313">
    <property type="entry name" value="Pumilio_RNA-bd_rpt"/>
</dbReference>
<dbReference type="InterPro" id="IPR011989">
    <property type="entry name" value="ARM-like"/>
</dbReference>
<reference evidence="3 4" key="1">
    <citation type="journal article" date="2022" name="bioRxiv">
        <title>Genomics of Preaxostyla Flagellates Illuminates Evolutionary Transitions and the Path Towards Mitochondrial Loss.</title>
        <authorList>
            <person name="Novak L.V.F."/>
            <person name="Treitli S.C."/>
            <person name="Pyrih J."/>
            <person name="Halakuc P."/>
            <person name="Pipaliya S.V."/>
            <person name="Vacek V."/>
            <person name="Brzon O."/>
            <person name="Soukal P."/>
            <person name="Eme L."/>
            <person name="Dacks J.B."/>
            <person name="Karnkowska A."/>
            <person name="Elias M."/>
            <person name="Hampl V."/>
        </authorList>
    </citation>
    <scope>NUCLEOTIDE SEQUENCE [LARGE SCALE GENOMIC DNA]</scope>
    <source>
        <strain evidence="3">NAU3</strain>
        <tissue evidence="3">Gut</tissue>
    </source>
</reference>
<evidence type="ECO:0000313" key="4">
    <source>
        <dbReference type="Proteomes" id="UP001281761"/>
    </source>
</evidence>
<dbReference type="InterPro" id="IPR033133">
    <property type="entry name" value="PUM-HD"/>
</dbReference>
<dbReference type="Pfam" id="PF00806">
    <property type="entry name" value="PUF"/>
    <property type="match status" value="3"/>
</dbReference>
<name>A0ABQ9X2S1_9EUKA</name>
<dbReference type="InterPro" id="IPR016024">
    <property type="entry name" value="ARM-type_fold"/>
</dbReference>
<dbReference type="PROSITE" id="PS50303">
    <property type="entry name" value="PUM_HD"/>
    <property type="match status" value="1"/>
</dbReference>
<dbReference type="SUPFAM" id="SSF48371">
    <property type="entry name" value="ARM repeat"/>
    <property type="match status" value="1"/>
</dbReference>
<keyword evidence="1" id="KW-0677">Repeat</keyword>